<organism evidence="12 13">
    <name type="scientific">Toxoplasma gondii (strain ATCC 50861 / VEG)</name>
    <dbReference type="NCBI Taxonomy" id="432359"/>
    <lineage>
        <taxon>Eukaryota</taxon>
        <taxon>Sar</taxon>
        <taxon>Alveolata</taxon>
        <taxon>Apicomplexa</taxon>
        <taxon>Conoidasida</taxon>
        <taxon>Coccidia</taxon>
        <taxon>Eucoccidiorida</taxon>
        <taxon>Eimeriorina</taxon>
        <taxon>Sarcocystidae</taxon>
        <taxon>Toxoplasma</taxon>
    </lineage>
</organism>
<feature type="compositionally biased region" description="Basic and acidic residues" evidence="10">
    <location>
        <begin position="79"/>
        <end position="92"/>
    </location>
</feature>
<dbReference type="Gene3D" id="3.30.40.10">
    <property type="entry name" value="Zinc/RING finger domain, C3HC4 (zinc finger)"/>
    <property type="match status" value="1"/>
</dbReference>
<keyword evidence="6 12" id="KW-0863">Zinc-finger</keyword>
<dbReference type="InterPro" id="IPR004181">
    <property type="entry name" value="Znf_MIZ"/>
</dbReference>
<dbReference type="PANTHER" id="PTHR21330">
    <property type="entry name" value="E3 SUMO-PROTEIN LIGASE NSE2"/>
    <property type="match status" value="1"/>
</dbReference>
<reference evidence="12" key="1">
    <citation type="submission" date="2007-03" db="EMBL/GenBank/DDBJ databases">
        <authorList>
            <person name="Paulsen I."/>
        </authorList>
    </citation>
    <scope>NUCLEOTIDE SEQUENCE</scope>
    <source>
        <strain evidence="12">VEG</strain>
    </source>
</reference>
<dbReference type="GO" id="GO:0005634">
    <property type="term" value="C:nucleus"/>
    <property type="evidence" value="ECO:0007669"/>
    <property type="project" value="UniProtKB-SubCell"/>
</dbReference>
<comment type="caution">
    <text evidence="12">The sequence shown here is derived from an EMBL/GenBank/DDBJ whole genome shotgun (WGS) entry which is preliminary data.</text>
</comment>
<evidence type="ECO:0000256" key="6">
    <source>
        <dbReference type="ARBA" id="ARBA00022771"/>
    </source>
</evidence>
<dbReference type="Pfam" id="PF11789">
    <property type="entry name" value="zf-Nse"/>
    <property type="match status" value="1"/>
</dbReference>
<dbReference type="GO" id="GO:0008270">
    <property type="term" value="F:zinc ion binding"/>
    <property type="evidence" value="ECO:0007669"/>
    <property type="project" value="UniProtKB-KW"/>
</dbReference>
<dbReference type="GO" id="GO:0030915">
    <property type="term" value="C:Smc5-Smc6 complex"/>
    <property type="evidence" value="ECO:0007669"/>
    <property type="project" value="InterPro"/>
</dbReference>
<evidence type="ECO:0000256" key="7">
    <source>
        <dbReference type="ARBA" id="ARBA00022786"/>
    </source>
</evidence>
<dbReference type="OMA" id="ACVHVFE"/>
<evidence type="ECO:0000256" key="3">
    <source>
        <dbReference type="ARBA" id="ARBA00008212"/>
    </source>
</evidence>
<dbReference type="AlphaFoldDB" id="A0A125YPK1"/>
<proteinExistence type="inferred from homology"/>
<evidence type="ECO:0000256" key="9">
    <source>
        <dbReference type="ARBA" id="ARBA00023242"/>
    </source>
</evidence>
<protein>
    <submittedName>
        <fullName evidence="12">The MIZ type in Nse subunit zinc-finger protein</fullName>
    </submittedName>
</protein>
<keyword evidence="7" id="KW-0833">Ubl conjugation pathway</keyword>
<evidence type="ECO:0000256" key="1">
    <source>
        <dbReference type="ARBA" id="ARBA00004123"/>
    </source>
</evidence>
<dbReference type="VEuPathDB" id="ToxoDB:TGVEG_305760"/>
<dbReference type="GO" id="GO:0000724">
    <property type="term" value="P:double-strand break repair via homologous recombination"/>
    <property type="evidence" value="ECO:0007669"/>
    <property type="project" value="InterPro"/>
</dbReference>
<evidence type="ECO:0000256" key="2">
    <source>
        <dbReference type="ARBA" id="ARBA00004718"/>
    </source>
</evidence>
<dbReference type="InterPro" id="IPR026846">
    <property type="entry name" value="Nse2(Mms21)"/>
</dbReference>
<dbReference type="CDD" id="cd16651">
    <property type="entry name" value="SPL-RING_NSE2"/>
    <property type="match status" value="1"/>
</dbReference>
<dbReference type="Proteomes" id="UP000002226">
    <property type="component" value="Unassembled WGS sequence"/>
</dbReference>
<dbReference type="STRING" id="432359.A0A125YPK1"/>
<evidence type="ECO:0000256" key="10">
    <source>
        <dbReference type="SAM" id="MobiDB-lite"/>
    </source>
</evidence>
<dbReference type="EMBL" id="AAYL02000318">
    <property type="protein sequence ID" value="ESS29079.1"/>
    <property type="molecule type" value="Genomic_DNA"/>
</dbReference>
<keyword evidence="9" id="KW-0539">Nucleus</keyword>
<evidence type="ECO:0000259" key="11">
    <source>
        <dbReference type="Pfam" id="PF11789"/>
    </source>
</evidence>
<evidence type="ECO:0000256" key="4">
    <source>
        <dbReference type="ARBA" id="ARBA00022679"/>
    </source>
</evidence>
<dbReference type="PANTHER" id="PTHR21330:SF1">
    <property type="entry name" value="E3 SUMO-PROTEIN LIGASE NSE2"/>
    <property type="match status" value="1"/>
</dbReference>
<name>A0A125YPK1_TOXGV</name>
<sequence length="334" mass="37269">MTTAENEETSEELAAAVVHAAEDEGGCSRETLAEVEELGPQLQTELNRARDFLQRTLRRMAVYATRALPALSADASTRQQEERRGERKRLREREAAAIASAVHTAEELWRAEREIFAPFLEKQTEAGEADDEEPDAGVVARVQRRLKRARGRKTQAPETETERRFLLNRPLPAAKLENDPCFNMIQRICGDRPADCSAVDDVELRESDGEESEEDARADAERKRFLKVPLVFFRCPITQEKFTEPVSTRFAPDGQACVHVFEKEAILAALRRSNAPGSVACPFAGCRATIRAASLQEDVETKLRMQHDAVKEAQEALDREPSAVALLDAPAEES</sequence>
<gene>
    <name evidence="12" type="ORF">TGVEG_305760</name>
</gene>
<dbReference type="eggNOG" id="KOG2979">
    <property type="taxonomic scope" value="Eukaryota"/>
</dbReference>
<comment type="similarity">
    <text evidence="3">Belongs to the NSE2 family.</text>
</comment>
<keyword evidence="4" id="KW-0808">Transferase</keyword>
<evidence type="ECO:0000313" key="12">
    <source>
        <dbReference type="EMBL" id="ESS29079.1"/>
    </source>
</evidence>
<evidence type="ECO:0000256" key="8">
    <source>
        <dbReference type="ARBA" id="ARBA00022833"/>
    </source>
</evidence>
<feature type="region of interest" description="Disordered" evidence="10">
    <location>
        <begin position="314"/>
        <end position="334"/>
    </location>
</feature>
<dbReference type="GO" id="GO:0016925">
    <property type="term" value="P:protein sumoylation"/>
    <property type="evidence" value="ECO:0007669"/>
    <property type="project" value="UniProtKB-UniPathway"/>
</dbReference>
<evidence type="ECO:0000313" key="13">
    <source>
        <dbReference type="Proteomes" id="UP000002226"/>
    </source>
</evidence>
<feature type="domain" description="SP-RING-type" evidence="11">
    <location>
        <begin position="233"/>
        <end position="286"/>
    </location>
</feature>
<accession>A0A125YPK1</accession>
<keyword evidence="5" id="KW-0479">Metal-binding</keyword>
<comment type="pathway">
    <text evidence="2">Protein modification; protein sumoylation.</text>
</comment>
<dbReference type="UniPathway" id="UPA00886"/>
<dbReference type="GO" id="GO:0061665">
    <property type="term" value="F:SUMO ligase activity"/>
    <property type="evidence" value="ECO:0007669"/>
    <property type="project" value="TreeGrafter"/>
</dbReference>
<comment type="subcellular location">
    <subcellularLocation>
        <location evidence="1">Nucleus</location>
    </subcellularLocation>
</comment>
<dbReference type="OrthoDB" id="26899at2759"/>
<feature type="region of interest" description="Disordered" evidence="10">
    <location>
        <begin position="73"/>
        <end position="92"/>
    </location>
</feature>
<dbReference type="SUPFAM" id="SSF57850">
    <property type="entry name" value="RING/U-box"/>
    <property type="match status" value="1"/>
</dbReference>
<dbReference type="PaxDb" id="5811-TGME49_105760"/>
<dbReference type="InterPro" id="IPR013083">
    <property type="entry name" value="Znf_RING/FYVE/PHD"/>
</dbReference>
<keyword evidence="8" id="KW-0862">Zinc</keyword>
<evidence type="ECO:0000256" key="5">
    <source>
        <dbReference type="ARBA" id="ARBA00022723"/>
    </source>
</evidence>
<keyword evidence="13" id="KW-1185">Reference proteome</keyword>